<dbReference type="EMBL" id="JBDJPC010000012">
    <property type="protein sequence ID" value="KAL1489108.1"/>
    <property type="molecule type" value="Genomic_DNA"/>
</dbReference>
<feature type="compositionally biased region" description="Low complexity" evidence="1">
    <location>
        <begin position="50"/>
        <end position="63"/>
    </location>
</feature>
<comment type="caution">
    <text evidence="2">The sequence shown here is derived from an EMBL/GenBank/DDBJ whole genome shotgun (WGS) entry which is preliminary data.</text>
</comment>
<name>A0ABD1E356_HYPHA</name>
<evidence type="ECO:0000313" key="2">
    <source>
        <dbReference type="EMBL" id="KAL1489108.1"/>
    </source>
</evidence>
<protein>
    <submittedName>
        <fullName evidence="2">Uncharacterized protein</fullName>
    </submittedName>
</protein>
<evidence type="ECO:0000256" key="1">
    <source>
        <dbReference type="SAM" id="MobiDB-lite"/>
    </source>
</evidence>
<dbReference type="AlphaFoldDB" id="A0ABD1E356"/>
<reference evidence="2 3" key="1">
    <citation type="submission" date="2024-05" db="EMBL/GenBank/DDBJ databases">
        <title>Genetic variation in Jamaican populations of the coffee berry borer (Hypothenemus hampei).</title>
        <authorList>
            <person name="Errbii M."/>
            <person name="Myrie A."/>
        </authorList>
    </citation>
    <scope>NUCLEOTIDE SEQUENCE [LARGE SCALE GENOMIC DNA]</scope>
    <source>
        <strain evidence="2">JA-Hopewell-2020-01-JO</strain>
        <tissue evidence="2">Whole body</tissue>
    </source>
</reference>
<feature type="region of interest" description="Disordered" evidence="1">
    <location>
        <begin position="48"/>
        <end position="73"/>
    </location>
</feature>
<accession>A0ABD1E356</accession>
<organism evidence="2 3">
    <name type="scientific">Hypothenemus hampei</name>
    <name type="common">Coffee berry borer</name>
    <dbReference type="NCBI Taxonomy" id="57062"/>
    <lineage>
        <taxon>Eukaryota</taxon>
        <taxon>Metazoa</taxon>
        <taxon>Ecdysozoa</taxon>
        <taxon>Arthropoda</taxon>
        <taxon>Hexapoda</taxon>
        <taxon>Insecta</taxon>
        <taxon>Pterygota</taxon>
        <taxon>Neoptera</taxon>
        <taxon>Endopterygota</taxon>
        <taxon>Coleoptera</taxon>
        <taxon>Polyphaga</taxon>
        <taxon>Cucujiformia</taxon>
        <taxon>Curculionidae</taxon>
        <taxon>Scolytinae</taxon>
        <taxon>Hypothenemus</taxon>
    </lineage>
</organism>
<dbReference type="Proteomes" id="UP001566132">
    <property type="component" value="Unassembled WGS sequence"/>
</dbReference>
<evidence type="ECO:0000313" key="3">
    <source>
        <dbReference type="Proteomes" id="UP001566132"/>
    </source>
</evidence>
<gene>
    <name evidence="2" type="ORF">ABEB36_014052</name>
</gene>
<sequence length="155" mass="18160">MHYERVVQFFYAFRQLYRSNEETASCKDNEQESLNDEEIQTETSFSALLSTYDTPSSSSQSSTSRKRMRSGNSNDLTTEILQLAGEKLQAIHFDDEFDVYGKYIAHKLRNLRGNQKIFARKLINDVIFLLKLWLIQDPSSFYQWNLNRNLNVAVK</sequence>
<proteinExistence type="predicted"/>
<keyword evidence="3" id="KW-1185">Reference proteome</keyword>